<evidence type="ECO:0000313" key="2">
    <source>
        <dbReference type="EMBL" id="MCJ2184172.1"/>
    </source>
</evidence>
<dbReference type="SUPFAM" id="SSF54909">
    <property type="entry name" value="Dimeric alpha+beta barrel"/>
    <property type="match status" value="1"/>
</dbReference>
<dbReference type="RefSeq" id="WP_244022742.1">
    <property type="nucleotide sequence ID" value="NZ_JALHLF010000081.1"/>
</dbReference>
<dbReference type="PANTHER" id="PTHR37811:SF2">
    <property type="entry name" value="ABM DOMAIN-CONTAINING PROTEIN"/>
    <property type="match status" value="1"/>
</dbReference>
<proteinExistence type="predicted"/>
<feature type="domain" description="ABM" evidence="1">
    <location>
        <begin position="1"/>
        <end position="75"/>
    </location>
</feature>
<gene>
    <name evidence="2" type="ORF">MTR62_15945</name>
</gene>
<comment type="caution">
    <text evidence="2">The sequence shown here is derived from an EMBL/GenBank/DDBJ whole genome shotgun (WGS) entry which is preliminary data.</text>
</comment>
<dbReference type="EMBL" id="JALHLF010000081">
    <property type="protein sequence ID" value="MCJ2184172.1"/>
    <property type="molecule type" value="Genomic_DNA"/>
</dbReference>
<protein>
    <submittedName>
        <fullName evidence="2">Antibiotic biosynthesis monooxygenase</fullName>
    </submittedName>
</protein>
<evidence type="ECO:0000259" key="1">
    <source>
        <dbReference type="Pfam" id="PF03992"/>
    </source>
</evidence>
<keyword evidence="2" id="KW-0560">Oxidoreductase</keyword>
<reference evidence="2" key="1">
    <citation type="submission" date="2022-03" db="EMBL/GenBank/DDBJ databases">
        <title>Identification of a novel bacterium isolated from mangrove sediments.</title>
        <authorList>
            <person name="Pan X."/>
        </authorList>
    </citation>
    <scope>NUCLEOTIDE SEQUENCE</scope>
    <source>
        <strain evidence="2">B1949</strain>
    </source>
</reference>
<dbReference type="Pfam" id="PF03992">
    <property type="entry name" value="ABM"/>
    <property type="match status" value="1"/>
</dbReference>
<dbReference type="Proteomes" id="UP001162881">
    <property type="component" value="Unassembled WGS sequence"/>
</dbReference>
<keyword evidence="3" id="KW-1185">Reference proteome</keyword>
<name>A0ABT0BGK6_9SPHN</name>
<dbReference type="InterPro" id="IPR007138">
    <property type="entry name" value="ABM_dom"/>
</dbReference>
<evidence type="ECO:0000313" key="3">
    <source>
        <dbReference type="Proteomes" id="UP001162881"/>
    </source>
</evidence>
<accession>A0ABT0BGK6</accession>
<sequence length="103" mass="11732">MYVNVFRSRKRAGYDAQGYAADAARMGELASQQPGFIAYKSFSAPDGETLTMSEWDSHEAAMAWQRNPEHARVQQAGRGDYYESYTVYSCTDPVVRRFDRSED</sequence>
<dbReference type="Gene3D" id="3.30.70.100">
    <property type="match status" value="1"/>
</dbReference>
<organism evidence="2 3">
    <name type="scientific">Novosphingobium organovorum</name>
    <dbReference type="NCBI Taxonomy" id="2930092"/>
    <lineage>
        <taxon>Bacteria</taxon>
        <taxon>Pseudomonadati</taxon>
        <taxon>Pseudomonadota</taxon>
        <taxon>Alphaproteobacteria</taxon>
        <taxon>Sphingomonadales</taxon>
        <taxon>Sphingomonadaceae</taxon>
        <taxon>Novosphingobium</taxon>
    </lineage>
</organism>
<keyword evidence="2" id="KW-0503">Monooxygenase</keyword>
<dbReference type="InterPro" id="IPR011008">
    <property type="entry name" value="Dimeric_a/b-barrel"/>
</dbReference>
<dbReference type="GO" id="GO:0004497">
    <property type="term" value="F:monooxygenase activity"/>
    <property type="evidence" value="ECO:0007669"/>
    <property type="project" value="UniProtKB-KW"/>
</dbReference>
<dbReference type="PANTHER" id="PTHR37811">
    <property type="entry name" value="BLL5343 PROTEIN"/>
    <property type="match status" value="1"/>
</dbReference>
<dbReference type="InterPro" id="IPR052936">
    <property type="entry name" value="Jasmonate_Hydroxylase-like"/>
</dbReference>